<organism evidence="2 3">
    <name type="scientific">Stegodyphus mimosarum</name>
    <name type="common">African social velvet spider</name>
    <dbReference type="NCBI Taxonomy" id="407821"/>
    <lineage>
        <taxon>Eukaryota</taxon>
        <taxon>Metazoa</taxon>
        <taxon>Ecdysozoa</taxon>
        <taxon>Arthropoda</taxon>
        <taxon>Chelicerata</taxon>
        <taxon>Arachnida</taxon>
        <taxon>Araneae</taxon>
        <taxon>Araneomorphae</taxon>
        <taxon>Entelegynae</taxon>
        <taxon>Eresoidea</taxon>
        <taxon>Eresidae</taxon>
        <taxon>Stegodyphus</taxon>
    </lineage>
</organism>
<keyword evidence="1" id="KW-0812">Transmembrane</keyword>
<reference evidence="2 3" key="1">
    <citation type="submission" date="2013-11" db="EMBL/GenBank/DDBJ databases">
        <title>Genome sequencing of Stegodyphus mimosarum.</title>
        <authorList>
            <person name="Bechsgaard J."/>
        </authorList>
    </citation>
    <scope>NUCLEOTIDE SEQUENCE [LARGE SCALE GENOMIC DNA]</scope>
</reference>
<evidence type="ECO:0000313" key="3">
    <source>
        <dbReference type="Proteomes" id="UP000054359"/>
    </source>
</evidence>
<dbReference type="EMBL" id="KK117700">
    <property type="protein sequence ID" value="KFM71186.1"/>
    <property type="molecule type" value="Genomic_DNA"/>
</dbReference>
<protein>
    <submittedName>
        <fullName evidence="2">Uncharacterized protein</fullName>
    </submittedName>
</protein>
<name>A0A087U1E7_STEMI</name>
<accession>A0A087U1E7</accession>
<sequence length="35" mass="3914">MMVVAYFITLINSSITLKFTLGVLKGKMPRDGRLV</sequence>
<keyword evidence="1" id="KW-1133">Transmembrane helix</keyword>
<feature type="non-terminal residue" evidence="2">
    <location>
        <position position="35"/>
    </location>
</feature>
<keyword evidence="1" id="KW-0472">Membrane</keyword>
<evidence type="ECO:0000256" key="1">
    <source>
        <dbReference type="SAM" id="Phobius"/>
    </source>
</evidence>
<gene>
    <name evidence="2" type="ORF">X975_03699</name>
</gene>
<proteinExistence type="predicted"/>
<dbReference type="Proteomes" id="UP000054359">
    <property type="component" value="Unassembled WGS sequence"/>
</dbReference>
<evidence type="ECO:0000313" key="2">
    <source>
        <dbReference type="EMBL" id="KFM71186.1"/>
    </source>
</evidence>
<keyword evidence="3" id="KW-1185">Reference proteome</keyword>
<dbReference type="AlphaFoldDB" id="A0A087U1E7"/>
<feature type="transmembrane region" description="Helical" evidence="1">
    <location>
        <begin position="6"/>
        <end position="24"/>
    </location>
</feature>